<sequence>MVNENRSQSNSVVVSGDPDTAEYREAALHDAVNGLRERHPISSASVAFYPWQRNTLLAGFALVVVSLVFFLVPTLIALTLICTVGYIWAMVDRLILFTRG</sequence>
<dbReference type="GO" id="GO:0016757">
    <property type="term" value="F:glycosyltransferase activity"/>
    <property type="evidence" value="ECO:0007669"/>
    <property type="project" value="UniProtKB-KW"/>
</dbReference>
<evidence type="ECO:0000313" key="2">
    <source>
        <dbReference type="EMBL" id="KAB2581713.1"/>
    </source>
</evidence>
<name>A0A5N5DVM2_RHOER</name>
<dbReference type="Proteomes" id="UP000325576">
    <property type="component" value="Unassembled WGS sequence"/>
</dbReference>
<feature type="non-terminal residue" evidence="2">
    <location>
        <position position="100"/>
    </location>
</feature>
<keyword evidence="1" id="KW-0812">Transmembrane</keyword>
<keyword evidence="1" id="KW-0472">Membrane</keyword>
<evidence type="ECO:0000313" key="3">
    <source>
        <dbReference type="Proteomes" id="UP000325576"/>
    </source>
</evidence>
<dbReference type="AlphaFoldDB" id="A0A5N5DVM2"/>
<keyword evidence="2" id="KW-0328">Glycosyltransferase</keyword>
<proteinExistence type="predicted"/>
<gene>
    <name evidence="2" type="ORF">BS297_29455</name>
</gene>
<dbReference type="EMBL" id="MRBO01000803">
    <property type="protein sequence ID" value="KAB2581713.1"/>
    <property type="molecule type" value="Genomic_DNA"/>
</dbReference>
<evidence type="ECO:0000256" key="1">
    <source>
        <dbReference type="SAM" id="Phobius"/>
    </source>
</evidence>
<feature type="transmembrane region" description="Helical" evidence="1">
    <location>
        <begin position="56"/>
        <end position="89"/>
    </location>
</feature>
<protein>
    <submittedName>
        <fullName evidence="2">N-acetylglucosaminyltransferase</fullName>
    </submittedName>
</protein>
<keyword evidence="1" id="KW-1133">Transmembrane helix</keyword>
<reference evidence="2 3" key="1">
    <citation type="journal article" date="2017" name="Poromechanics V (2013)">
        <title>Genomic Characterization of the Arsenic-Tolerant Actinobacterium, &lt;i&gt;Rhodococcus erythropolis&lt;/i&gt; S43.</title>
        <authorList>
            <person name="Retamal-Morales G."/>
            <person name="Mehnert M."/>
            <person name="Schwabe R."/>
            <person name="Tischler D."/>
            <person name="Schloemann M."/>
            <person name="Levican G.J."/>
        </authorList>
    </citation>
    <scope>NUCLEOTIDE SEQUENCE [LARGE SCALE GENOMIC DNA]</scope>
    <source>
        <strain evidence="2 3">S43</strain>
    </source>
</reference>
<comment type="caution">
    <text evidence="2">The sequence shown here is derived from an EMBL/GenBank/DDBJ whole genome shotgun (WGS) entry which is preliminary data.</text>
</comment>
<keyword evidence="2" id="KW-0808">Transferase</keyword>
<organism evidence="2 3">
    <name type="scientific">Rhodococcus erythropolis</name>
    <name type="common">Arthrobacter picolinophilus</name>
    <dbReference type="NCBI Taxonomy" id="1833"/>
    <lineage>
        <taxon>Bacteria</taxon>
        <taxon>Bacillati</taxon>
        <taxon>Actinomycetota</taxon>
        <taxon>Actinomycetes</taxon>
        <taxon>Mycobacteriales</taxon>
        <taxon>Nocardiaceae</taxon>
        <taxon>Rhodococcus</taxon>
        <taxon>Rhodococcus erythropolis group</taxon>
    </lineage>
</organism>
<accession>A0A5N5DVM2</accession>